<proteinExistence type="predicted"/>
<gene>
    <name evidence="1" type="ORF">CVP05_03275</name>
</gene>
<organism evidence="1 2">
    <name type="scientific">Conservatibacter flavescens</name>
    <dbReference type="NCBI Taxonomy" id="28161"/>
    <lineage>
        <taxon>Bacteria</taxon>
        <taxon>Pseudomonadati</taxon>
        <taxon>Pseudomonadota</taxon>
        <taxon>Gammaproteobacteria</taxon>
        <taxon>Pasteurellales</taxon>
        <taxon>Pasteurellaceae</taxon>
        <taxon>Conservatibacter</taxon>
    </lineage>
</organism>
<dbReference type="Proteomes" id="UP000229329">
    <property type="component" value="Unassembled WGS sequence"/>
</dbReference>
<evidence type="ECO:0000313" key="2">
    <source>
        <dbReference type="Proteomes" id="UP000229329"/>
    </source>
</evidence>
<dbReference type="Pfam" id="PF06074">
    <property type="entry name" value="Portal_Mu"/>
    <property type="match status" value="1"/>
</dbReference>
<reference evidence="1 2" key="1">
    <citation type="submission" date="2017-11" db="EMBL/GenBank/DDBJ databases">
        <title>Reclassification of Bisgaard taxon 7 as Conservatibacter flavescens gen. nov., sp. nov.</title>
        <authorList>
            <person name="Christensen H."/>
        </authorList>
    </citation>
    <scope>NUCLEOTIDE SEQUENCE [LARGE SCALE GENOMIC DNA]</scope>
    <source>
        <strain evidence="1 2">7_4</strain>
    </source>
</reference>
<dbReference type="RefSeq" id="WP_100288138.1">
    <property type="nucleotide sequence ID" value="NZ_PHHA01000003.1"/>
</dbReference>
<name>A0A2M8S4X4_9PAST</name>
<keyword evidence="2" id="KW-1185">Reference proteome</keyword>
<sequence length="540" mass="60257">MSFLNKITQAIFGKTEKVEPLQSDEAQVMAMGRVLDGHPARKITPQKLQRIFDDAESGNVREQAELFMDIEEQDGAIGSHLGTRKRATLTLDWSIFAPENPTEHEEHLTSEVKQLFSQIGYLDNLVMDLMDACLQGFSANEIQWVYENELWLPKKFIHRPASWFVLDDLDNPLLISPTNPMGEPLIAQKWIVHTHKNRSSPLARNGLGRTLAWIYMFNHYSITDFAEFLELYGFPIRIGKYGAGASKDEKRALLRALSDIGHNAAGIMPDTMQIELHSAASQSIASNNPYLQMTDWAEKLSAKFILGQTLTSGADGKTSTNALGKVHNEVRRDLLVSDAKQLEQTINQQLILPFLQINFPNIDPARLPYFAFDVKEYEDIKTFSEALPNLIDSGMLIPLLWAHNKLGIPMAKEGEAVLKRAFNEVKSNESTALSAGLHQSHCPCGCQNMVALSAKEKAEGEQGELDSLIDHALQEVDFNQQLAPIVKKLTAVLLSCQSYEEVSDKLAEAYPNLTSEAHEYYLSSALFLADLLGASNAERT</sequence>
<dbReference type="EMBL" id="PHHA01000003">
    <property type="protein sequence ID" value="PJG86206.1"/>
    <property type="molecule type" value="Genomic_DNA"/>
</dbReference>
<accession>A0A2M8S4X4</accession>
<comment type="caution">
    <text evidence="1">The sequence shown here is derived from an EMBL/GenBank/DDBJ whole genome shotgun (WGS) entry which is preliminary data.</text>
</comment>
<protein>
    <submittedName>
        <fullName evidence="1">DUF935 domain-containing protein</fullName>
    </submittedName>
</protein>
<dbReference type="OrthoDB" id="9797300at2"/>
<dbReference type="InterPro" id="IPR009279">
    <property type="entry name" value="Portal_Mu"/>
</dbReference>
<dbReference type="AlphaFoldDB" id="A0A2M8S4X4"/>
<evidence type="ECO:0000313" key="1">
    <source>
        <dbReference type="EMBL" id="PJG86206.1"/>
    </source>
</evidence>